<dbReference type="HOGENOM" id="CLU_3041320_0_0_4"/>
<proteinExistence type="predicted"/>
<sequence>MHIAVTTHVSNMSAQAHEQRRRAATPGKETTPCQAPFRQSVSSPILHPAAIFVA</sequence>
<evidence type="ECO:0000313" key="2">
    <source>
        <dbReference type="EMBL" id="CBW77158.1"/>
    </source>
</evidence>
<reference evidence="2 3" key="1">
    <citation type="journal article" date="2011" name="J. Bacteriol.">
        <title>Complete genome sequence of Burkholderia rhizoxinica, an endosymbiont of Rhizopus microsporus.</title>
        <authorList>
            <person name="Lackner G."/>
            <person name="Moebius N."/>
            <person name="Partida-Martinez L."/>
            <person name="Hertweck C."/>
        </authorList>
    </citation>
    <scope>NUCLEOTIDE SEQUENCE [LARGE SCALE GENOMIC DNA]</scope>
    <source>
        <strain evidence="3">DSM 19002 / CIP 109453 / HKI 454</strain>
        <plasmid evidence="2 3">pBRH01</plasmid>
    </source>
</reference>
<feature type="region of interest" description="Disordered" evidence="1">
    <location>
        <begin position="1"/>
        <end position="40"/>
    </location>
</feature>
<name>E5AVN4_MYCRK</name>
<feature type="compositionally biased region" description="Polar residues" evidence="1">
    <location>
        <begin position="31"/>
        <end position="40"/>
    </location>
</feature>
<evidence type="ECO:0000313" key="3">
    <source>
        <dbReference type="Proteomes" id="UP000007437"/>
    </source>
</evidence>
<geneLocation type="plasmid" evidence="2 3">
    <name>pBRH01</name>
</geneLocation>
<dbReference type="AlphaFoldDB" id="E5AVN4"/>
<organism evidence="2 3">
    <name type="scientific">Mycetohabitans rhizoxinica (strain DSM 19002 / CIP 109453 / HKI 454)</name>
    <name type="common">Paraburkholderia rhizoxinica</name>
    <dbReference type="NCBI Taxonomy" id="882378"/>
    <lineage>
        <taxon>Bacteria</taxon>
        <taxon>Pseudomonadati</taxon>
        <taxon>Pseudomonadota</taxon>
        <taxon>Betaproteobacteria</taxon>
        <taxon>Burkholderiales</taxon>
        <taxon>Burkholderiaceae</taxon>
        <taxon>Mycetohabitans</taxon>
    </lineage>
</organism>
<gene>
    <name evidence="2" type="ordered locus">RBRH_02973</name>
</gene>
<evidence type="ECO:0000256" key="1">
    <source>
        <dbReference type="SAM" id="MobiDB-lite"/>
    </source>
</evidence>
<protein>
    <submittedName>
        <fullName evidence="2">Uncharacterized protein</fullName>
    </submittedName>
</protein>
<feature type="compositionally biased region" description="Polar residues" evidence="1">
    <location>
        <begin position="7"/>
        <end position="16"/>
    </location>
</feature>
<keyword evidence="2" id="KW-0614">Plasmid</keyword>
<dbReference type="Proteomes" id="UP000007437">
    <property type="component" value="Plasmid pBRH01"/>
</dbReference>
<dbReference type="EMBL" id="FR687360">
    <property type="protein sequence ID" value="CBW77158.1"/>
    <property type="molecule type" value="Genomic_DNA"/>
</dbReference>
<dbReference type="KEGG" id="brh:RBRH_02973"/>
<accession>E5AVN4</accession>